<proteinExistence type="predicted"/>
<name>A0A067Q4E1_9AGAM</name>
<feature type="region of interest" description="Disordered" evidence="1">
    <location>
        <begin position="112"/>
        <end position="135"/>
    </location>
</feature>
<protein>
    <submittedName>
        <fullName evidence="2">Uncharacterized protein</fullName>
    </submittedName>
</protein>
<dbReference type="HOGENOM" id="CLU_1886065_0_0_1"/>
<evidence type="ECO:0000313" key="3">
    <source>
        <dbReference type="Proteomes" id="UP000027265"/>
    </source>
</evidence>
<organism evidence="2 3">
    <name type="scientific">Jaapia argillacea MUCL 33604</name>
    <dbReference type="NCBI Taxonomy" id="933084"/>
    <lineage>
        <taxon>Eukaryota</taxon>
        <taxon>Fungi</taxon>
        <taxon>Dikarya</taxon>
        <taxon>Basidiomycota</taxon>
        <taxon>Agaricomycotina</taxon>
        <taxon>Agaricomycetes</taxon>
        <taxon>Agaricomycetidae</taxon>
        <taxon>Jaapiales</taxon>
        <taxon>Jaapiaceae</taxon>
        <taxon>Jaapia</taxon>
    </lineage>
</organism>
<dbReference type="EMBL" id="KL197712">
    <property type="protein sequence ID" value="KDQ61869.1"/>
    <property type="molecule type" value="Genomic_DNA"/>
</dbReference>
<reference evidence="3" key="1">
    <citation type="journal article" date="2014" name="Proc. Natl. Acad. Sci. U.S.A.">
        <title>Extensive sampling of basidiomycete genomes demonstrates inadequacy of the white-rot/brown-rot paradigm for wood decay fungi.</title>
        <authorList>
            <person name="Riley R."/>
            <person name="Salamov A.A."/>
            <person name="Brown D.W."/>
            <person name="Nagy L.G."/>
            <person name="Floudas D."/>
            <person name="Held B.W."/>
            <person name="Levasseur A."/>
            <person name="Lombard V."/>
            <person name="Morin E."/>
            <person name="Otillar R."/>
            <person name="Lindquist E.A."/>
            <person name="Sun H."/>
            <person name="LaButti K.M."/>
            <person name="Schmutz J."/>
            <person name="Jabbour D."/>
            <person name="Luo H."/>
            <person name="Baker S.E."/>
            <person name="Pisabarro A.G."/>
            <person name="Walton J.D."/>
            <person name="Blanchette R.A."/>
            <person name="Henrissat B."/>
            <person name="Martin F."/>
            <person name="Cullen D."/>
            <person name="Hibbett D.S."/>
            <person name="Grigoriev I.V."/>
        </authorList>
    </citation>
    <scope>NUCLEOTIDE SEQUENCE [LARGE SCALE GENOMIC DNA]</scope>
    <source>
        <strain evidence="3">MUCL 33604</strain>
    </source>
</reference>
<keyword evidence="3" id="KW-1185">Reference proteome</keyword>
<accession>A0A067Q4E1</accession>
<dbReference type="InParanoid" id="A0A067Q4E1"/>
<dbReference type="Proteomes" id="UP000027265">
    <property type="component" value="Unassembled WGS sequence"/>
</dbReference>
<evidence type="ECO:0000313" key="2">
    <source>
        <dbReference type="EMBL" id="KDQ61869.1"/>
    </source>
</evidence>
<dbReference type="AlphaFoldDB" id="A0A067Q4E1"/>
<sequence>MRYTDDRPSAAAILHSHQPSRAHTQCQQSPTFPPIFSRHLLPHLRKPTQTILHLSYPGQQHLPHVSNKLLTLIPLKGFRMRGDHVSYRRDEVDKVRASRSYPMKLIICPHFSPSNLNSRPHQTSHRNSNPTTQDT</sequence>
<gene>
    <name evidence="2" type="ORF">JAAARDRAFT_524928</name>
</gene>
<evidence type="ECO:0000256" key="1">
    <source>
        <dbReference type="SAM" id="MobiDB-lite"/>
    </source>
</evidence>